<feature type="region of interest" description="Disordered" evidence="1">
    <location>
        <begin position="211"/>
        <end position="244"/>
    </location>
</feature>
<dbReference type="Proteomes" id="UP000035034">
    <property type="component" value="Unassembled WGS sequence"/>
</dbReference>
<dbReference type="OrthoDB" id="4120859at2"/>
<protein>
    <recommendedName>
        <fullName evidence="4">Phosphoglycerate mutase family protein</fullName>
    </recommendedName>
</protein>
<evidence type="ECO:0000256" key="1">
    <source>
        <dbReference type="SAM" id="MobiDB-lite"/>
    </source>
</evidence>
<dbReference type="PANTHER" id="PTHR48100">
    <property type="entry name" value="BROAD-SPECIFICITY PHOSPHATASE YOR283W-RELATED"/>
    <property type="match status" value="1"/>
</dbReference>
<dbReference type="InterPro" id="IPR050275">
    <property type="entry name" value="PGM_Phosphatase"/>
</dbReference>
<dbReference type="SMART" id="SM00855">
    <property type="entry name" value="PGAM"/>
    <property type="match status" value="1"/>
</dbReference>
<accession>H0R680</accession>
<dbReference type="Gene3D" id="3.40.50.1240">
    <property type="entry name" value="Phosphoglycerate mutase-like"/>
    <property type="match status" value="1"/>
</dbReference>
<sequence>MTVILLRHGRSVANARSQLAGRTPGIGLDDTGRAQAEAVVDRLAACREHIVAVARSPLQRCAETVAPLLSSIDVPEIVVDDLIEVDYGDWTNQPIKELLAQPLWKTVQRHPSAAVFPGGEGLADVQTRAVAAIRRLDRELGGPNGDQVWVACSHGDVIKSVIADAMGMHLDSFQRIIVEPASMSVVSYHPSRPSVHTVNSTAVVAVPVPKPEHSAHDTDRDGHHAATIGGSTGRSEIMTGATEV</sequence>
<organism evidence="2 3">
    <name type="scientific">Gordonia effusa NBRC 100432</name>
    <dbReference type="NCBI Taxonomy" id="1077974"/>
    <lineage>
        <taxon>Bacteria</taxon>
        <taxon>Bacillati</taxon>
        <taxon>Actinomycetota</taxon>
        <taxon>Actinomycetes</taxon>
        <taxon>Mycobacteriales</taxon>
        <taxon>Gordoniaceae</taxon>
        <taxon>Gordonia</taxon>
    </lineage>
</organism>
<dbReference type="InterPro" id="IPR022492">
    <property type="entry name" value="Phosphomutase_MSMEG4193_put"/>
</dbReference>
<dbReference type="STRING" id="1077974.GOEFS_120_00410"/>
<dbReference type="Pfam" id="PF00300">
    <property type="entry name" value="His_Phos_1"/>
    <property type="match status" value="1"/>
</dbReference>
<dbReference type="GO" id="GO:0016791">
    <property type="term" value="F:phosphatase activity"/>
    <property type="evidence" value="ECO:0007669"/>
    <property type="project" value="TreeGrafter"/>
</dbReference>
<dbReference type="RefSeq" id="WP_007319916.1">
    <property type="nucleotide sequence ID" value="NZ_BAEH01000120.1"/>
</dbReference>
<evidence type="ECO:0000313" key="2">
    <source>
        <dbReference type="EMBL" id="GAB20581.1"/>
    </source>
</evidence>
<name>H0R680_9ACTN</name>
<dbReference type="SUPFAM" id="SSF53254">
    <property type="entry name" value="Phosphoglycerate mutase-like"/>
    <property type="match status" value="1"/>
</dbReference>
<evidence type="ECO:0000313" key="3">
    <source>
        <dbReference type="Proteomes" id="UP000035034"/>
    </source>
</evidence>
<dbReference type="AlphaFoldDB" id="H0R680"/>
<reference evidence="2 3" key="1">
    <citation type="submission" date="2011-12" db="EMBL/GenBank/DDBJ databases">
        <title>Whole genome shotgun sequence of Gordonia effusa NBRC 100432.</title>
        <authorList>
            <person name="Yoshida I."/>
            <person name="Takarada H."/>
            <person name="Hosoyama A."/>
            <person name="Tsuchikane K."/>
            <person name="Katsumata H."/>
            <person name="Yamazaki S."/>
            <person name="Fujita N."/>
        </authorList>
    </citation>
    <scope>NUCLEOTIDE SEQUENCE [LARGE SCALE GENOMIC DNA]</scope>
    <source>
        <strain evidence="2 3">NBRC 100432</strain>
    </source>
</reference>
<dbReference type="PANTHER" id="PTHR48100:SF2">
    <property type="entry name" value="CONSERVED PROTEIN"/>
    <property type="match status" value="1"/>
</dbReference>
<keyword evidence="3" id="KW-1185">Reference proteome</keyword>
<proteinExistence type="predicted"/>
<dbReference type="GO" id="GO:0005737">
    <property type="term" value="C:cytoplasm"/>
    <property type="evidence" value="ECO:0007669"/>
    <property type="project" value="TreeGrafter"/>
</dbReference>
<evidence type="ECO:0008006" key="4">
    <source>
        <dbReference type="Google" id="ProtNLM"/>
    </source>
</evidence>
<dbReference type="EMBL" id="BAEH01000120">
    <property type="protein sequence ID" value="GAB20581.1"/>
    <property type="molecule type" value="Genomic_DNA"/>
</dbReference>
<dbReference type="eggNOG" id="COG0406">
    <property type="taxonomic scope" value="Bacteria"/>
</dbReference>
<dbReference type="InterPro" id="IPR029033">
    <property type="entry name" value="His_PPase_superfam"/>
</dbReference>
<feature type="compositionally biased region" description="Basic and acidic residues" evidence="1">
    <location>
        <begin position="211"/>
        <end position="224"/>
    </location>
</feature>
<gene>
    <name evidence="2" type="ORF">GOEFS_120_00410</name>
</gene>
<comment type="caution">
    <text evidence="2">The sequence shown here is derived from an EMBL/GenBank/DDBJ whole genome shotgun (WGS) entry which is preliminary data.</text>
</comment>
<dbReference type="CDD" id="cd07067">
    <property type="entry name" value="HP_PGM_like"/>
    <property type="match status" value="1"/>
</dbReference>
<dbReference type="NCBIfam" id="TIGR03848">
    <property type="entry name" value="MSMEG_4193"/>
    <property type="match status" value="1"/>
</dbReference>
<dbReference type="InterPro" id="IPR013078">
    <property type="entry name" value="His_Pase_superF_clade-1"/>
</dbReference>